<proteinExistence type="predicted"/>
<name>A0A2P2NM82_RHIMU</name>
<dbReference type="EMBL" id="GGEC01063026">
    <property type="protein sequence ID" value="MBX43510.1"/>
    <property type="molecule type" value="Transcribed_RNA"/>
</dbReference>
<protein>
    <submittedName>
        <fullName evidence="1">Uncharacterized protein</fullName>
    </submittedName>
</protein>
<accession>A0A2P2NM82</accession>
<evidence type="ECO:0000313" key="1">
    <source>
        <dbReference type="EMBL" id="MBX43510.1"/>
    </source>
</evidence>
<organism evidence="1">
    <name type="scientific">Rhizophora mucronata</name>
    <name type="common">Asiatic mangrove</name>
    <dbReference type="NCBI Taxonomy" id="61149"/>
    <lineage>
        <taxon>Eukaryota</taxon>
        <taxon>Viridiplantae</taxon>
        <taxon>Streptophyta</taxon>
        <taxon>Embryophyta</taxon>
        <taxon>Tracheophyta</taxon>
        <taxon>Spermatophyta</taxon>
        <taxon>Magnoliopsida</taxon>
        <taxon>eudicotyledons</taxon>
        <taxon>Gunneridae</taxon>
        <taxon>Pentapetalae</taxon>
        <taxon>rosids</taxon>
        <taxon>fabids</taxon>
        <taxon>Malpighiales</taxon>
        <taxon>Rhizophoraceae</taxon>
        <taxon>Rhizophora</taxon>
    </lineage>
</organism>
<sequence>MWQKNLFLGRVFLTLLL</sequence>
<dbReference type="AlphaFoldDB" id="A0A2P2NM82"/>
<reference evidence="1" key="1">
    <citation type="submission" date="2018-02" db="EMBL/GenBank/DDBJ databases">
        <title>Rhizophora mucronata_Transcriptome.</title>
        <authorList>
            <person name="Meera S.P."/>
            <person name="Sreeshan A."/>
            <person name="Augustine A."/>
        </authorList>
    </citation>
    <scope>NUCLEOTIDE SEQUENCE</scope>
    <source>
        <tissue evidence="1">Leaf</tissue>
    </source>
</reference>